<evidence type="ECO:0000313" key="3">
    <source>
        <dbReference type="Proteomes" id="UP000649799"/>
    </source>
</evidence>
<dbReference type="InterPro" id="IPR032719">
    <property type="entry name" value="WbsX"/>
</dbReference>
<name>A0ABX0H3H4_9BACT</name>
<evidence type="ECO:0008006" key="4">
    <source>
        <dbReference type="Google" id="ProtNLM"/>
    </source>
</evidence>
<keyword evidence="3" id="KW-1185">Reference proteome</keyword>
<sequence>MTINSIGFISLLVINGMISGCSAFVYKQDTKNSTDEPQNESNSQNVAVNGNSGRENVPDIEVGVFFMPSWNVSGNDKQDIDSFWPCLQGRENCSFLTDKRSWGPNGRIYNASYPYEGPFLEKKPVKELKGFYKRDDPEVARKQLDYMHEYGIDFIAYNWFFGRHYYYHKNFAPQAQLYYPENWPIDTKRDGRVQVPGLEEWNDQLEVLLQENAKRPEGKQLKFALNWCDDSDDRWIQWLRMASPQNINSRTNYPGETPDKQLYLKVHDKITLLWIDKYFQRKDYLKDDSGRPVVYMYFPHDTEARASYYGIGLDDLLQRSQDLAREAGLPGIKFIAVTSGAMTASLKPYALPTTWKPLDAKQPWQGGKYTNRMLFQDYVPRLKGLGFEGMTAYIYHDFYEQNNKSYSDMRKTYQGHWDKWSAFFKKDADFDYQIPVAMGWDRRPAGGTWPQQSGFPSEPLKDKVVSDKSSFKAKITAAKEVLVENQPSNGNTLMVCCWNEYLEGNHIEPTEGHGFDYLEVIRALFKTD</sequence>
<accession>A0ABX0H3H4</accession>
<dbReference type="EMBL" id="JAANYN010000002">
    <property type="protein sequence ID" value="NHE56370.1"/>
    <property type="molecule type" value="Genomic_DNA"/>
</dbReference>
<protein>
    <recommendedName>
        <fullName evidence="4">Glycosyltransferase WbsX</fullName>
    </recommendedName>
</protein>
<organism evidence="2 3">
    <name type="scientific">Cyclobacterium plantarum</name>
    <dbReference type="NCBI Taxonomy" id="2716263"/>
    <lineage>
        <taxon>Bacteria</taxon>
        <taxon>Pseudomonadati</taxon>
        <taxon>Bacteroidota</taxon>
        <taxon>Cytophagia</taxon>
        <taxon>Cytophagales</taxon>
        <taxon>Cyclobacteriaceae</taxon>
        <taxon>Cyclobacterium</taxon>
    </lineage>
</organism>
<dbReference type="PANTHER" id="PTHR41244">
    <property type="entry name" value="RHAMNAN SYNTHESIS F"/>
    <property type="match status" value="1"/>
</dbReference>
<evidence type="ECO:0000313" key="2">
    <source>
        <dbReference type="EMBL" id="NHE56370.1"/>
    </source>
</evidence>
<evidence type="ECO:0000256" key="1">
    <source>
        <dbReference type="SAM" id="MobiDB-lite"/>
    </source>
</evidence>
<reference evidence="2 3" key="1">
    <citation type="submission" date="2020-03" db="EMBL/GenBank/DDBJ databases">
        <title>Cyclobacterium plantarum sp. nov., a marine bacterium isolated from a coastal-marine wetland.</title>
        <authorList>
            <person name="Sanchez-Porro C."/>
            <person name="Ventosa A."/>
            <person name="Amoozegar M."/>
        </authorList>
    </citation>
    <scope>NUCLEOTIDE SEQUENCE [LARGE SCALE GENOMIC DNA]</scope>
    <source>
        <strain evidence="2 3">GBPx2</strain>
    </source>
</reference>
<comment type="caution">
    <text evidence="2">The sequence shown here is derived from an EMBL/GenBank/DDBJ whole genome shotgun (WGS) entry which is preliminary data.</text>
</comment>
<dbReference type="RefSeq" id="WP_166144169.1">
    <property type="nucleotide sequence ID" value="NZ_JAANYN010000002.1"/>
</dbReference>
<dbReference type="Pfam" id="PF14307">
    <property type="entry name" value="Glyco_tran_WbsX"/>
    <property type="match status" value="1"/>
</dbReference>
<gene>
    <name evidence="2" type="ORF">G9Q97_06035</name>
</gene>
<dbReference type="PANTHER" id="PTHR41244:SF1">
    <property type="entry name" value="GLYCOSYLTRANSFERASE"/>
    <property type="match status" value="1"/>
</dbReference>
<proteinExistence type="predicted"/>
<dbReference type="Gene3D" id="3.20.20.80">
    <property type="entry name" value="Glycosidases"/>
    <property type="match status" value="1"/>
</dbReference>
<dbReference type="Proteomes" id="UP000649799">
    <property type="component" value="Unassembled WGS sequence"/>
</dbReference>
<feature type="region of interest" description="Disordered" evidence="1">
    <location>
        <begin position="31"/>
        <end position="54"/>
    </location>
</feature>
<feature type="compositionally biased region" description="Polar residues" evidence="1">
    <location>
        <begin position="35"/>
        <end position="54"/>
    </location>
</feature>